<feature type="domain" description="Helicase C-terminal" evidence="7">
    <location>
        <begin position="63"/>
        <end position="215"/>
    </location>
</feature>
<dbReference type="PROSITE" id="PS51192">
    <property type="entry name" value="HELICASE_ATP_BIND_1"/>
    <property type="match status" value="1"/>
</dbReference>
<feature type="compositionally biased region" description="Low complexity" evidence="5">
    <location>
        <begin position="246"/>
        <end position="263"/>
    </location>
</feature>
<sequence length="494" mass="54715">MLQVGFAEDVEIILERLPEKRQSMMFSATMPSWIRSLIKKYLNDPLTIDMVGDSDQKMELQRILSWLILMVELQSSEHAKEEKCTVFTWKKRDADRLSYGLARTFKCKTLHGDISQSQRERTLAGFRDKHFNIPVATDVATRGLGVPNVDLVIHYELPKNTETFVHRTGRAGCAGKKGSAVLIYSQDQSRAIKIIEGEVGSRFTELPSIAVERGGSMFEGIGGRSDSSFGSCSGGGYGCTSGRPGNHYSSGGSDRSSQSSGKNSFGGGFGSNDESNILVTQGGYSVSNNLVDLLNKLWCCIETIVVFESRRKLFVTFAQRSSFSSTSGYYRRLPGDSSGIFRTSVLRRFGTDRLGLLKTTPSSPSRLPTRNITKRTFKYVLPRFSNCSEDSEGSVLIAGNSVHGSKSNLKTTAKREGSHIESLEAAIYRGTVNEHRHSDSIKKVRYTGKIEPSSTHNTVTFLYEDDSKKIANSSKTKVAEQCEYNSDIYSIYSH</sequence>
<evidence type="ECO:0000259" key="7">
    <source>
        <dbReference type="PROSITE" id="PS51194"/>
    </source>
</evidence>
<feature type="region of interest" description="Disordered" evidence="5">
    <location>
        <begin position="246"/>
        <end position="266"/>
    </location>
</feature>
<dbReference type="SUPFAM" id="SSF52540">
    <property type="entry name" value="P-loop containing nucleoside triphosphate hydrolases"/>
    <property type="match status" value="1"/>
</dbReference>
<dbReference type="InterPro" id="IPR001650">
    <property type="entry name" value="Helicase_C-like"/>
</dbReference>
<dbReference type="SMART" id="SM00490">
    <property type="entry name" value="HELICc"/>
    <property type="match status" value="1"/>
</dbReference>
<evidence type="ECO:0000259" key="6">
    <source>
        <dbReference type="PROSITE" id="PS51192"/>
    </source>
</evidence>
<evidence type="ECO:0000256" key="3">
    <source>
        <dbReference type="ARBA" id="ARBA00022806"/>
    </source>
</evidence>
<keyword evidence="3" id="KW-0347">Helicase</keyword>
<dbReference type="CDD" id="cd18787">
    <property type="entry name" value="SF2_C_DEAD"/>
    <property type="match status" value="1"/>
</dbReference>
<keyword evidence="9" id="KW-1185">Reference proteome</keyword>
<dbReference type="Gene3D" id="3.40.50.300">
    <property type="entry name" value="P-loop containing nucleotide triphosphate hydrolases"/>
    <property type="match status" value="2"/>
</dbReference>
<organism evidence="8 9">
    <name type="scientific">Brassica rapa subsp. trilocularis</name>
    <dbReference type="NCBI Taxonomy" id="1813537"/>
    <lineage>
        <taxon>Eukaryota</taxon>
        <taxon>Viridiplantae</taxon>
        <taxon>Streptophyta</taxon>
        <taxon>Embryophyta</taxon>
        <taxon>Tracheophyta</taxon>
        <taxon>Spermatophyta</taxon>
        <taxon>Magnoliopsida</taxon>
        <taxon>eudicotyledons</taxon>
        <taxon>Gunneridae</taxon>
        <taxon>Pentapetalae</taxon>
        <taxon>rosids</taxon>
        <taxon>malvids</taxon>
        <taxon>Brassicales</taxon>
        <taxon>Brassicaceae</taxon>
        <taxon>Brassiceae</taxon>
        <taxon>Brassica</taxon>
    </lineage>
</organism>
<dbReference type="PANTHER" id="PTHR47959:SF23">
    <property type="entry name" value="HELICASE ATP-BINDING DOMAIN-CONTAINING PROTEIN"/>
    <property type="match status" value="1"/>
</dbReference>
<keyword evidence="1" id="KW-0547">Nucleotide-binding</keyword>
<proteinExistence type="predicted"/>
<evidence type="ECO:0000313" key="8">
    <source>
        <dbReference type="EMBL" id="KAG5415525.1"/>
    </source>
</evidence>
<name>A0ABQ7NZG8_BRACM</name>
<dbReference type="InterPro" id="IPR014001">
    <property type="entry name" value="Helicase_ATP-bd"/>
</dbReference>
<reference evidence="8 9" key="1">
    <citation type="submission" date="2021-03" db="EMBL/GenBank/DDBJ databases">
        <authorList>
            <person name="King G.J."/>
            <person name="Bancroft I."/>
            <person name="Baten A."/>
            <person name="Bloomfield J."/>
            <person name="Borpatragohain P."/>
            <person name="He Z."/>
            <person name="Irish N."/>
            <person name="Irwin J."/>
            <person name="Liu K."/>
            <person name="Mauleon R.P."/>
            <person name="Moore J."/>
            <person name="Morris R."/>
            <person name="Ostergaard L."/>
            <person name="Wang B."/>
            <person name="Wells R."/>
        </authorList>
    </citation>
    <scope>NUCLEOTIDE SEQUENCE [LARGE SCALE GENOMIC DNA]</scope>
    <source>
        <strain evidence="8">R-o-18</strain>
        <tissue evidence="8">Leaf</tissue>
    </source>
</reference>
<dbReference type="PANTHER" id="PTHR47959">
    <property type="entry name" value="ATP-DEPENDENT RNA HELICASE RHLE-RELATED"/>
    <property type="match status" value="1"/>
</dbReference>
<gene>
    <name evidence="8" type="primary">A01g509060.1_BraROA</name>
    <name evidence="8" type="ORF">IGI04_003092</name>
</gene>
<dbReference type="Pfam" id="PF00271">
    <property type="entry name" value="Helicase_C"/>
    <property type="match status" value="1"/>
</dbReference>
<accession>A0ABQ7NZG8</accession>
<keyword evidence="4" id="KW-0067">ATP-binding</keyword>
<dbReference type="InterPro" id="IPR050079">
    <property type="entry name" value="DEAD_box_RNA_helicase"/>
</dbReference>
<dbReference type="Proteomes" id="UP000823674">
    <property type="component" value="Chromosome A01"/>
</dbReference>
<evidence type="ECO:0000256" key="4">
    <source>
        <dbReference type="ARBA" id="ARBA00022840"/>
    </source>
</evidence>
<dbReference type="EMBL" id="JADBGQ010000001">
    <property type="protein sequence ID" value="KAG5415525.1"/>
    <property type="molecule type" value="Genomic_DNA"/>
</dbReference>
<keyword evidence="2" id="KW-0378">Hydrolase</keyword>
<evidence type="ECO:0000313" key="9">
    <source>
        <dbReference type="Proteomes" id="UP000823674"/>
    </source>
</evidence>
<feature type="domain" description="Helicase ATP-binding" evidence="6">
    <location>
        <begin position="1"/>
        <end position="48"/>
    </location>
</feature>
<dbReference type="InterPro" id="IPR027417">
    <property type="entry name" value="P-loop_NTPase"/>
</dbReference>
<comment type="caution">
    <text evidence="8">The sequence shown here is derived from an EMBL/GenBank/DDBJ whole genome shotgun (WGS) entry which is preliminary data.</text>
</comment>
<dbReference type="PROSITE" id="PS51194">
    <property type="entry name" value="HELICASE_CTER"/>
    <property type="match status" value="1"/>
</dbReference>
<evidence type="ECO:0000256" key="1">
    <source>
        <dbReference type="ARBA" id="ARBA00022741"/>
    </source>
</evidence>
<evidence type="ECO:0000256" key="2">
    <source>
        <dbReference type="ARBA" id="ARBA00022801"/>
    </source>
</evidence>
<evidence type="ECO:0008006" key="10">
    <source>
        <dbReference type="Google" id="ProtNLM"/>
    </source>
</evidence>
<protein>
    <recommendedName>
        <fullName evidence="10">Helicase C-terminal domain-containing protein</fullName>
    </recommendedName>
</protein>
<evidence type="ECO:0000256" key="5">
    <source>
        <dbReference type="SAM" id="MobiDB-lite"/>
    </source>
</evidence>